<organism evidence="2 3">
    <name type="scientific">Afipia broomeae ATCC 49717</name>
    <dbReference type="NCBI Taxonomy" id="883078"/>
    <lineage>
        <taxon>Bacteria</taxon>
        <taxon>Pseudomonadati</taxon>
        <taxon>Pseudomonadota</taxon>
        <taxon>Alphaproteobacteria</taxon>
        <taxon>Hyphomicrobiales</taxon>
        <taxon>Nitrobacteraceae</taxon>
        <taxon>Afipia</taxon>
    </lineage>
</organism>
<comment type="caution">
    <text evidence="2">The sequence shown here is derived from an EMBL/GenBank/DDBJ whole genome shotgun (WGS) entry which is preliminary data.</text>
</comment>
<evidence type="ECO:0000313" key="3">
    <source>
        <dbReference type="Proteomes" id="UP000001096"/>
    </source>
</evidence>
<feature type="compositionally biased region" description="Low complexity" evidence="1">
    <location>
        <begin position="56"/>
        <end position="77"/>
    </location>
</feature>
<feature type="region of interest" description="Disordered" evidence="1">
    <location>
        <begin position="318"/>
        <end position="340"/>
    </location>
</feature>
<reference evidence="2 3" key="1">
    <citation type="submission" date="2012-04" db="EMBL/GenBank/DDBJ databases">
        <title>The Genome Sequence of Afipia broomeae ATCC 49717.</title>
        <authorList>
            <consortium name="The Broad Institute Genome Sequencing Platform"/>
            <person name="Earl A."/>
            <person name="Ward D."/>
            <person name="Feldgarden M."/>
            <person name="Gevers D."/>
            <person name="Huys G."/>
            <person name="Walker B."/>
            <person name="Young S.K."/>
            <person name="Zeng Q."/>
            <person name="Gargeya S."/>
            <person name="Fitzgerald M."/>
            <person name="Haas B."/>
            <person name="Abouelleil A."/>
            <person name="Alvarado L."/>
            <person name="Arachchi H.M."/>
            <person name="Berlin A."/>
            <person name="Chapman S.B."/>
            <person name="Goldberg J."/>
            <person name="Griggs A."/>
            <person name="Gujja S."/>
            <person name="Hansen M."/>
            <person name="Howarth C."/>
            <person name="Imamovic A."/>
            <person name="Larimer J."/>
            <person name="McCowen C."/>
            <person name="Montmayeur A."/>
            <person name="Murphy C."/>
            <person name="Neiman D."/>
            <person name="Pearson M."/>
            <person name="Priest M."/>
            <person name="Roberts A."/>
            <person name="Saif S."/>
            <person name="Shea T."/>
            <person name="Sisk P."/>
            <person name="Sykes S."/>
            <person name="Wortman J."/>
            <person name="Nusbaum C."/>
            <person name="Birren B."/>
        </authorList>
    </citation>
    <scope>NUCLEOTIDE SEQUENCE [LARGE SCALE GENOMIC DNA]</scope>
    <source>
        <strain evidence="2 3">ATCC 49717</strain>
    </source>
</reference>
<dbReference type="RefSeq" id="WP_006023094.1">
    <property type="nucleotide sequence ID" value="NZ_KB375284.1"/>
</dbReference>
<feature type="compositionally biased region" description="Gly residues" evidence="1">
    <location>
        <begin position="42"/>
        <end position="55"/>
    </location>
</feature>
<dbReference type="AlphaFoldDB" id="K8P7W4"/>
<protein>
    <submittedName>
        <fullName evidence="2">Uncharacterized protein</fullName>
    </submittedName>
</protein>
<feature type="compositionally biased region" description="Gly residues" evidence="1">
    <location>
        <begin position="107"/>
        <end position="121"/>
    </location>
</feature>
<gene>
    <name evidence="2" type="ORF">HMPREF9695_04393</name>
</gene>
<dbReference type="eggNOG" id="ENOG502ZA36">
    <property type="taxonomic scope" value="Bacteria"/>
</dbReference>
<dbReference type="HOGENOM" id="CLU_082113_1_0_5"/>
<feature type="compositionally biased region" description="Polar residues" evidence="1">
    <location>
        <begin position="1"/>
        <end position="14"/>
    </location>
</feature>
<feature type="compositionally biased region" description="Pro residues" evidence="1">
    <location>
        <begin position="27"/>
        <end position="36"/>
    </location>
</feature>
<evidence type="ECO:0000256" key="1">
    <source>
        <dbReference type="SAM" id="MobiDB-lite"/>
    </source>
</evidence>
<proteinExistence type="predicted"/>
<dbReference type="EMBL" id="AGWX01000005">
    <property type="protein sequence ID" value="EKS34483.1"/>
    <property type="molecule type" value="Genomic_DNA"/>
</dbReference>
<dbReference type="PATRIC" id="fig|883078.3.peg.4537"/>
<dbReference type="Proteomes" id="UP000001096">
    <property type="component" value="Unassembled WGS sequence"/>
</dbReference>
<name>K8P7W4_9BRAD</name>
<sequence length="340" mass="34607">MGTSNPFNGGNNRNPLVPDWVGGAGPGPAPPRPPAPSAAAPGGPGAPGAPGGANSGNGNPSGANPAGGNLGNANPGNGNPGGSDDGDAPAPNRFQSARSNFFKFAKSGGGTGGGGGRGGGTNRNLRRAVRSFVGKSSGGARRATQRMAAERSATGSLGRILSTAGTAGIQETVRRLGFAQLATLPVQDIYAALVDVICEPGGELDESFAREAYIKALAEISEAQADLERPSPETTVSFLASFITNAIQNRLLNAVGNKVVAIPRDVASVQSVEQQINDYIRGKVNDAMTEAGENFPVDRIVSTIDDIYERSIVLLEGPDVDDRDSGADDDFAAEAQEEIA</sequence>
<dbReference type="NCBIfam" id="NF041924">
    <property type="entry name" value="QatB"/>
    <property type="match status" value="1"/>
</dbReference>
<accession>K8P7W4</accession>
<feature type="region of interest" description="Disordered" evidence="1">
    <location>
        <begin position="1"/>
        <end position="124"/>
    </location>
</feature>
<dbReference type="InterPro" id="IPR049675">
    <property type="entry name" value="QatB"/>
</dbReference>
<evidence type="ECO:0000313" key="2">
    <source>
        <dbReference type="EMBL" id="EKS34483.1"/>
    </source>
</evidence>
<keyword evidence="3" id="KW-1185">Reference proteome</keyword>